<proteinExistence type="predicted"/>
<evidence type="ECO:0000313" key="3">
    <source>
        <dbReference type="Proteomes" id="UP001595530"/>
    </source>
</evidence>
<feature type="chain" id="PRO_5047066864" evidence="1">
    <location>
        <begin position="19"/>
        <end position="51"/>
    </location>
</feature>
<name>A0ABV7EVR2_9BURK</name>
<keyword evidence="3" id="KW-1185">Reference proteome</keyword>
<comment type="caution">
    <text evidence="2">The sequence shown here is derived from an EMBL/GenBank/DDBJ whole genome shotgun (WGS) entry which is preliminary data.</text>
</comment>
<gene>
    <name evidence="2" type="ORF">ACFOFO_02580</name>
</gene>
<dbReference type="EMBL" id="JBHRTP010000007">
    <property type="protein sequence ID" value="MFC3106854.1"/>
    <property type="molecule type" value="Genomic_DNA"/>
</dbReference>
<organism evidence="2 3">
    <name type="scientific">Undibacterium arcticum</name>
    <dbReference type="NCBI Taxonomy" id="1762892"/>
    <lineage>
        <taxon>Bacteria</taxon>
        <taxon>Pseudomonadati</taxon>
        <taxon>Pseudomonadota</taxon>
        <taxon>Betaproteobacteria</taxon>
        <taxon>Burkholderiales</taxon>
        <taxon>Oxalobacteraceae</taxon>
        <taxon>Undibacterium</taxon>
    </lineage>
</organism>
<evidence type="ECO:0000256" key="1">
    <source>
        <dbReference type="SAM" id="SignalP"/>
    </source>
</evidence>
<keyword evidence="1" id="KW-0732">Signal</keyword>
<feature type="signal peptide" evidence="1">
    <location>
        <begin position="1"/>
        <end position="18"/>
    </location>
</feature>
<protein>
    <submittedName>
        <fullName evidence="2">Uncharacterized protein</fullName>
    </submittedName>
</protein>
<sequence>MMKKLLICMLLVASPAFAFDGNKLKEYMLASEANTNASAFTDVVKFSATEM</sequence>
<reference evidence="3" key="1">
    <citation type="journal article" date="2019" name="Int. J. Syst. Evol. Microbiol.">
        <title>The Global Catalogue of Microorganisms (GCM) 10K type strain sequencing project: providing services to taxonomists for standard genome sequencing and annotation.</title>
        <authorList>
            <consortium name="The Broad Institute Genomics Platform"/>
            <consortium name="The Broad Institute Genome Sequencing Center for Infectious Disease"/>
            <person name="Wu L."/>
            <person name="Ma J."/>
        </authorList>
    </citation>
    <scope>NUCLEOTIDE SEQUENCE [LARGE SCALE GENOMIC DNA]</scope>
    <source>
        <strain evidence="3">KCTC 42986</strain>
    </source>
</reference>
<accession>A0ABV7EVR2</accession>
<dbReference type="RefSeq" id="WP_390330771.1">
    <property type="nucleotide sequence ID" value="NZ_JBHRTP010000007.1"/>
</dbReference>
<evidence type="ECO:0000313" key="2">
    <source>
        <dbReference type="EMBL" id="MFC3106854.1"/>
    </source>
</evidence>
<dbReference type="Proteomes" id="UP001595530">
    <property type="component" value="Unassembled WGS sequence"/>
</dbReference>